<dbReference type="EMBL" id="QKRB01000044">
    <property type="protein sequence ID" value="PZD95498.1"/>
    <property type="molecule type" value="Genomic_DNA"/>
</dbReference>
<sequence length="157" mass="18297">MLKESVLWALLVFPLLSLFFLERSELRRFLPVAWFVTVINSLVYQAAHHFTWWEEQGLFGWDNIVPVPWVYSAYLVATIWIFKFTYGRFLIYLVVNVILDGIYSFAWYPIQQKIGLAGTGGLPAYIPYLMMLAVAVLIYLYQMWQEDDLAKIISGSP</sequence>
<evidence type="ECO:0000313" key="3">
    <source>
        <dbReference type="Proteomes" id="UP000249522"/>
    </source>
</evidence>
<keyword evidence="1" id="KW-0472">Membrane</keyword>
<name>A0A2W1L5T3_9BACL</name>
<feature type="transmembrane region" description="Helical" evidence="1">
    <location>
        <begin position="89"/>
        <end position="110"/>
    </location>
</feature>
<feature type="transmembrane region" description="Helical" evidence="1">
    <location>
        <begin position="6"/>
        <end position="22"/>
    </location>
</feature>
<organism evidence="2 3">
    <name type="scientific">Paenibacillus sambharensis</name>
    <dbReference type="NCBI Taxonomy" id="1803190"/>
    <lineage>
        <taxon>Bacteria</taxon>
        <taxon>Bacillati</taxon>
        <taxon>Bacillota</taxon>
        <taxon>Bacilli</taxon>
        <taxon>Bacillales</taxon>
        <taxon>Paenibacillaceae</taxon>
        <taxon>Paenibacillus</taxon>
    </lineage>
</organism>
<gene>
    <name evidence="2" type="ORF">DNH61_13275</name>
</gene>
<evidence type="ECO:0008006" key="4">
    <source>
        <dbReference type="Google" id="ProtNLM"/>
    </source>
</evidence>
<reference evidence="2 3" key="1">
    <citation type="submission" date="2018-06" db="EMBL/GenBank/DDBJ databases">
        <title>Paenibacillus imtechensis sp. nov.</title>
        <authorList>
            <person name="Pinnaka A.K."/>
            <person name="Singh H."/>
            <person name="Kaur M."/>
        </authorList>
    </citation>
    <scope>NUCLEOTIDE SEQUENCE [LARGE SCALE GENOMIC DNA]</scope>
    <source>
        <strain evidence="2 3">SMB1</strain>
    </source>
</reference>
<keyword evidence="1" id="KW-1133">Transmembrane helix</keyword>
<dbReference type="OrthoDB" id="1683771at2"/>
<keyword evidence="1" id="KW-0812">Transmembrane</keyword>
<keyword evidence="3" id="KW-1185">Reference proteome</keyword>
<dbReference type="AlphaFoldDB" id="A0A2W1L5T3"/>
<comment type="caution">
    <text evidence="2">The sequence shown here is derived from an EMBL/GenBank/DDBJ whole genome shotgun (WGS) entry which is preliminary data.</text>
</comment>
<evidence type="ECO:0000313" key="2">
    <source>
        <dbReference type="EMBL" id="PZD95498.1"/>
    </source>
</evidence>
<accession>A0A2W1L5T3</accession>
<evidence type="ECO:0000256" key="1">
    <source>
        <dbReference type="SAM" id="Phobius"/>
    </source>
</evidence>
<dbReference type="Proteomes" id="UP000249522">
    <property type="component" value="Unassembled WGS sequence"/>
</dbReference>
<feature type="transmembrane region" description="Helical" evidence="1">
    <location>
        <begin position="122"/>
        <end position="141"/>
    </location>
</feature>
<protein>
    <recommendedName>
        <fullName evidence="4">Lycopene cyclase domain-containing protein</fullName>
    </recommendedName>
</protein>
<feature type="transmembrane region" description="Helical" evidence="1">
    <location>
        <begin position="29"/>
        <end position="47"/>
    </location>
</feature>
<proteinExistence type="predicted"/>
<feature type="transmembrane region" description="Helical" evidence="1">
    <location>
        <begin position="59"/>
        <end position="82"/>
    </location>
</feature>